<name>A0A1M7S1Q2_9RHOB</name>
<evidence type="ECO:0000313" key="3">
    <source>
        <dbReference type="Proteomes" id="UP000184066"/>
    </source>
</evidence>
<proteinExistence type="predicted"/>
<protein>
    <submittedName>
        <fullName evidence="2">Uncharacterized protein</fullName>
    </submittedName>
</protein>
<keyword evidence="1" id="KW-0732">Signal</keyword>
<feature type="signal peptide" evidence="1">
    <location>
        <begin position="1"/>
        <end position="25"/>
    </location>
</feature>
<reference evidence="2 3" key="1">
    <citation type="submission" date="2016-12" db="EMBL/GenBank/DDBJ databases">
        <authorList>
            <person name="Song W.-J."/>
            <person name="Kurnit D.M."/>
        </authorList>
    </citation>
    <scope>NUCLEOTIDE SEQUENCE [LARGE SCALE GENOMIC DNA]</scope>
    <source>
        <strain evidence="2 3">CGMCC 1.10808</strain>
    </source>
</reference>
<evidence type="ECO:0000313" key="2">
    <source>
        <dbReference type="EMBL" id="SHN52527.1"/>
    </source>
</evidence>
<organism evidence="2 3">
    <name type="scientific">Oceanicella actignis</name>
    <dbReference type="NCBI Taxonomy" id="1189325"/>
    <lineage>
        <taxon>Bacteria</taxon>
        <taxon>Pseudomonadati</taxon>
        <taxon>Pseudomonadota</taxon>
        <taxon>Alphaproteobacteria</taxon>
        <taxon>Rhodobacterales</taxon>
        <taxon>Paracoccaceae</taxon>
        <taxon>Oceanicella</taxon>
    </lineage>
</organism>
<dbReference type="Proteomes" id="UP000184066">
    <property type="component" value="Unassembled WGS sequence"/>
</dbReference>
<dbReference type="OrthoDB" id="8021248at2"/>
<evidence type="ECO:0000256" key="1">
    <source>
        <dbReference type="SAM" id="SignalP"/>
    </source>
</evidence>
<dbReference type="STRING" id="1189325.SAMN04488119_10257"/>
<feature type="chain" id="PRO_5009929066" evidence="1">
    <location>
        <begin position="26"/>
        <end position="114"/>
    </location>
</feature>
<accession>A0A1M7S1Q2</accession>
<dbReference type="AlphaFoldDB" id="A0A1M7S1Q2"/>
<dbReference type="RefSeq" id="WP_072746009.1">
    <property type="nucleotide sequence ID" value="NZ_FOHL01000002.1"/>
</dbReference>
<dbReference type="EMBL" id="FRDL01000001">
    <property type="protein sequence ID" value="SHN52527.1"/>
    <property type="molecule type" value="Genomic_DNA"/>
</dbReference>
<gene>
    <name evidence="2" type="ORF">SAMN05216200_101461</name>
</gene>
<sequence>MRLHLGICGAAALMIAAGGAAPALAQAPRWVPPPPAPGHEYPPCYCTNRGRKAPLGATACLTVGGKSFLARCEMSLNNPIWRKVSDLCPTSALAGPFSAAARAARPANPPPAPR</sequence>
<keyword evidence="3" id="KW-1185">Reference proteome</keyword>